<dbReference type="eggNOG" id="COG3264">
    <property type="taxonomic scope" value="Bacteria"/>
</dbReference>
<dbReference type="RefSeq" id="WP_013768203.1">
    <property type="nucleotide sequence ID" value="NC_015510.1"/>
</dbReference>
<name>F4KY50_HALH1</name>
<proteinExistence type="inferred from homology"/>
<reference key="2">
    <citation type="submission" date="2011-04" db="EMBL/GenBank/DDBJ databases">
        <title>Complete sequence of chromosome of Haliscomenobacter hydrossis DSM 1100.</title>
        <authorList>
            <consortium name="US DOE Joint Genome Institute (JGI-PGF)"/>
            <person name="Lucas S."/>
            <person name="Han J."/>
            <person name="Lapidus A."/>
            <person name="Bruce D."/>
            <person name="Goodwin L."/>
            <person name="Pitluck S."/>
            <person name="Peters L."/>
            <person name="Kyrpides N."/>
            <person name="Mavromatis K."/>
            <person name="Ivanova N."/>
            <person name="Ovchinnikova G."/>
            <person name="Pagani I."/>
            <person name="Daligault H."/>
            <person name="Detter J.C."/>
            <person name="Han C."/>
            <person name="Land M."/>
            <person name="Hauser L."/>
            <person name="Markowitz V."/>
            <person name="Cheng J.-F."/>
            <person name="Hugenholtz P."/>
            <person name="Woyke T."/>
            <person name="Wu D."/>
            <person name="Verbarg S."/>
            <person name="Frueling A."/>
            <person name="Brambilla E."/>
            <person name="Klenk H.-P."/>
            <person name="Eisen J.A."/>
        </authorList>
    </citation>
    <scope>NUCLEOTIDE SEQUENCE</scope>
    <source>
        <strain>DSM 1100</strain>
    </source>
</reference>
<dbReference type="KEGG" id="hhy:Halhy_5852"/>
<keyword evidence="7" id="KW-0175">Coiled coil</keyword>
<dbReference type="InterPro" id="IPR023408">
    <property type="entry name" value="MscS_beta-dom_sf"/>
</dbReference>
<evidence type="ECO:0000256" key="1">
    <source>
        <dbReference type="ARBA" id="ARBA00004651"/>
    </source>
</evidence>
<feature type="chain" id="PRO_5003316223" evidence="9">
    <location>
        <begin position="24"/>
        <end position="788"/>
    </location>
</feature>
<feature type="transmembrane region" description="Helical" evidence="8">
    <location>
        <begin position="503"/>
        <end position="523"/>
    </location>
</feature>
<accession>F4KY50</accession>
<keyword evidence="5 8" id="KW-1133">Transmembrane helix</keyword>
<dbReference type="AlphaFoldDB" id="F4KY50"/>
<dbReference type="EMBL" id="CP002691">
    <property type="protein sequence ID" value="AEE53675.1"/>
    <property type="molecule type" value="Genomic_DNA"/>
</dbReference>
<feature type="transmembrane region" description="Helical" evidence="8">
    <location>
        <begin position="329"/>
        <end position="351"/>
    </location>
</feature>
<organism evidence="11 12">
    <name type="scientific">Haliscomenobacter hydrossis (strain ATCC 27775 / DSM 1100 / LMG 10767 / O)</name>
    <dbReference type="NCBI Taxonomy" id="760192"/>
    <lineage>
        <taxon>Bacteria</taxon>
        <taxon>Pseudomonadati</taxon>
        <taxon>Bacteroidota</taxon>
        <taxon>Saprospiria</taxon>
        <taxon>Saprospirales</taxon>
        <taxon>Haliscomenobacteraceae</taxon>
        <taxon>Haliscomenobacter</taxon>
    </lineage>
</organism>
<keyword evidence="9" id="KW-0732">Signal</keyword>
<keyword evidence="3" id="KW-1003">Cell membrane</keyword>
<feature type="transmembrane region" description="Helical" evidence="8">
    <location>
        <begin position="543"/>
        <end position="567"/>
    </location>
</feature>
<feature type="signal peptide" evidence="9">
    <location>
        <begin position="1"/>
        <end position="23"/>
    </location>
</feature>
<dbReference type="InterPro" id="IPR006685">
    <property type="entry name" value="MscS_channel_2nd"/>
</dbReference>
<sequence length="788" mass="88963">MCNSTRGYSIALLLTLFTLPLFAQSTEAPGDTTRQNNPIPIPELAEELGNSELFLRNQLRPALLRSAVLSEVQASVDSLRRAADSLQKTSNYVWEQQVSSRISGSLAARWRRYWRQSQSDENRLQRYSTQLQNLRDELSKKKTIWDLTELSFSKDIPIEVRQRVDSLQLELYKADSALLRRSNELLSLQSSVLDQKLLHQYHLANMEGLEKLELQSMLSNRRQTLLELPVSTQSSAEQSYRQVALDYFKKEFNEFLRNNRDRMFLHLMLFLGIGLFFMLGNSFFKKDRKYNKQNEFNLATEIVFSKPLTTAFLITLLMTPLLYPNRPSVFSELIVMALVVPFVVIVPRFVIPNIRWSIYLVGALFFAHLMLKSAIANQVIFRWFILIESILLGLFVFSVGFRDRQWFREPLTSAVFARIMQFAAPIFLVVASMAALGNIAGYDTLAEVFNLSLEKTILTGLIIFSASMVIEGLLRFVLNLRPLEEGSTAAQDRGIFLSSSSKLLRIAGVLVWIGFALNALRLLGPLEYAFGQFWNTGYSFGAIRLTVGGVLGFTGIIVGAWLIGRLLKYLLEDEILERFKFEYGVPMAIGHLVHYFLVFLGFLLAAAYVGFDLQKLSLVIGALAIGLGFGLQNFAANILAGLILIFERPFRVGDIVIVNGEEGEILEIKLRSCTIRKIDGGILVVPNTDLVNKQVTSHSWSAGPRMHELPIRTNANSDPKRVMEMAKACSIREEAILTQPEPVVTFEGIEASGQQLFRIQFWTNQPGGQAKNSLSSRIYSTLKNEGLL</sequence>
<feature type="transmembrane region" description="Helical" evidence="8">
    <location>
        <begin position="617"/>
        <end position="646"/>
    </location>
</feature>
<keyword evidence="4 8" id="KW-0812">Transmembrane</keyword>
<dbReference type="PANTHER" id="PTHR30347:SF1">
    <property type="entry name" value="MECHANOSENSITIVE CHANNEL MSCK"/>
    <property type="match status" value="1"/>
</dbReference>
<evidence type="ECO:0000256" key="8">
    <source>
        <dbReference type="SAM" id="Phobius"/>
    </source>
</evidence>
<feature type="transmembrane region" description="Helical" evidence="8">
    <location>
        <begin position="588"/>
        <end position="611"/>
    </location>
</feature>
<dbReference type="GO" id="GO:0008381">
    <property type="term" value="F:mechanosensitive monoatomic ion channel activity"/>
    <property type="evidence" value="ECO:0007669"/>
    <property type="project" value="UniProtKB-ARBA"/>
</dbReference>
<dbReference type="InterPro" id="IPR011066">
    <property type="entry name" value="MscS_channel_C_sf"/>
</dbReference>
<dbReference type="Pfam" id="PF00924">
    <property type="entry name" value="MS_channel_2nd"/>
    <property type="match status" value="1"/>
</dbReference>
<dbReference type="Gene3D" id="2.30.30.60">
    <property type="match status" value="1"/>
</dbReference>
<evidence type="ECO:0000256" key="7">
    <source>
        <dbReference type="SAM" id="Coils"/>
    </source>
</evidence>
<gene>
    <name evidence="11" type="ordered locus">Halhy_5852</name>
</gene>
<dbReference type="InterPro" id="IPR011014">
    <property type="entry name" value="MscS_channel_TM-2"/>
</dbReference>
<feature type="transmembrane region" description="Helical" evidence="8">
    <location>
        <begin position="381"/>
        <end position="401"/>
    </location>
</feature>
<evidence type="ECO:0000259" key="10">
    <source>
        <dbReference type="Pfam" id="PF00924"/>
    </source>
</evidence>
<protein>
    <submittedName>
        <fullName evidence="11">MscS Mechanosensitive ion channel</fullName>
    </submittedName>
</protein>
<dbReference type="InterPro" id="IPR010920">
    <property type="entry name" value="LSM_dom_sf"/>
</dbReference>
<feature type="coiled-coil region" evidence="7">
    <location>
        <begin position="117"/>
        <end position="144"/>
    </location>
</feature>
<feature type="transmembrane region" description="Helical" evidence="8">
    <location>
        <begin position="263"/>
        <end position="284"/>
    </location>
</feature>
<dbReference type="OrthoDB" id="9809206at2"/>
<evidence type="ECO:0000313" key="12">
    <source>
        <dbReference type="Proteomes" id="UP000008461"/>
    </source>
</evidence>
<evidence type="ECO:0000313" key="11">
    <source>
        <dbReference type="EMBL" id="AEE53675.1"/>
    </source>
</evidence>
<dbReference type="Proteomes" id="UP000008461">
    <property type="component" value="Chromosome"/>
</dbReference>
<evidence type="ECO:0000256" key="4">
    <source>
        <dbReference type="ARBA" id="ARBA00022692"/>
    </source>
</evidence>
<feature type="transmembrane region" description="Helical" evidence="8">
    <location>
        <begin position="422"/>
        <end position="442"/>
    </location>
</feature>
<feature type="transmembrane region" description="Helical" evidence="8">
    <location>
        <begin position="304"/>
        <end position="323"/>
    </location>
</feature>
<dbReference type="Gene3D" id="1.10.287.1260">
    <property type="match status" value="1"/>
</dbReference>
<comment type="similarity">
    <text evidence="2">Belongs to the MscS (TC 1.A.23) family.</text>
</comment>
<feature type="domain" description="Mechanosensitive ion channel MscS" evidence="10">
    <location>
        <begin position="635"/>
        <end position="696"/>
    </location>
</feature>
<feature type="transmembrane region" description="Helical" evidence="8">
    <location>
        <begin position="358"/>
        <end position="375"/>
    </location>
</feature>
<evidence type="ECO:0000256" key="2">
    <source>
        <dbReference type="ARBA" id="ARBA00008017"/>
    </source>
</evidence>
<dbReference type="STRING" id="760192.Halhy_5852"/>
<keyword evidence="12" id="KW-1185">Reference proteome</keyword>
<reference evidence="11 12" key="1">
    <citation type="journal article" date="2011" name="Stand. Genomic Sci.">
        <title>Complete genome sequence of Haliscomenobacter hydrossis type strain (O).</title>
        <authorList>
            <consortium name="US DOE Joint Genome Institute (JGI-PGF)"/>
            <person name="Daligault H."/>
            <person name="Lapidus A."/>
            <person name="Zeytun A."/>
            <person name="Nolan M."/>
            <person name="Lucas S."/>
            <person name="Del Rio T.G."/>
            <person name="Tice H."/>
            <person name="Cheng J.F."/>
            <person name="Tapia R."/>
            <person name="Han C."/>
            <person name="Goodwin L."/>
            <person name="Pitluck S."/>
            <person name="Liolios K."/>
            <person name="Pagani I."/>
            <person name="Ivanova N."/>
            <person name="Huntemann M."/>
            <person name="Mavromatis K."/>
            <person name="Mikhailova N."/>
            <person name="Pati A."/>
            <person name="Chen A."/>
            <person name="Palaniappan K."/>
            <person name="Land M."/>
            <person name="Hauser L."/>
            <person name="Brambilla E.M."/>
            <person name="Rohde M."/>
            <person name="Verbarg S."/>
            <person name="Goker M."/>
            <person name="Bristow J."/>
            <person name="Eisen J.A."/>
            <person name="Markowitz V."/>
            <person name="Hugenholtz P."/>
            <person name="Kyrpides N.C."/>
            <person name="Klenk H.P."/>
            <person name="Woyke T."/>
        </authorList>
    </citation>
    <scope>NUCLEOTIDE SEQUENCE [LARGE SCALE GENOMIC DNA]</scope>
    <source>
        <strain evidence="12">ATCC 27775 / DSM 1100 / LMG 10767 / O</strain>
    </source>
</reference>
<evidence type="ECO:0000256" key="9">
    <source>
        <dbReference type="SAM" id="SignalP"/>
    </source>
</evidence>
<keyword evidence="6 8" id="KW-0472">Membrane</keyword>
<dbReference type="SUPFAM" id="SSF82861">
    <property type="entry name" value="Mechanosensitive channel protein MscS (YggB), transmembrane region"/>
    <property type="match status" value="1"/>
</dbReference>
<dbReference type="HOGENOM" id="CLU_017654_0_0_10"/>
<evidence type="ECO:0000256" key="5">
    <source>
        <dbReference type="ARBA" id="ARBA00022989"/>
    </source>
</evidence>
<dbReference type="GO" id="GO:0005886">
    <property type="term" value="C:plasma membrane"/>
    <property type="evidence" value="ECO:0007669"/>
    <property type="project" value="UniProtKB-SubCell"/>
</dbReference>
<dbReference type="SUPFAM" id="SSF82689">
    <property type="entry name" value="Mechanosensitive channel protein MscS (YggB), C-terminal domain"/>
    <property type="match status" value="1"/>
</dbReference>
<feature type="transmembrane region" description="Helical" evidence="8">
    <location>
        <begin position="457"/>
        <end position="478"/>
    </location>
</feature>
<dbReference type="InterPro" id="IPR052702">
    <property type="entry name" value="MscS-like_channel"/>
</dbReference>
<dbReference type="SUPFAM" id="SSF50182">
    <property type="entry name" value="Sm-like ribonucleoproteins"/>
    <property type="match status" value="1"/>
</dbReference>
<evidence type="ECO:0000256" key="6">
    <source>
        <dbReference type="ARBA" id="ARBA00023136"/>
    </source>
</evidence>
<evidence type="ECO:0000256" key="3">
    <source>
        <dbReference type="ARBA" id="ARBA00022475"/>
    </source>
</evidence>
<comment type="subcellular location">
    <subcellularLocation>
        <location evidence="1">Cell membrane</location>
        <topology evidence="1">Multi-pass membrane protein</topology>
    </subcellularLocation>
</comment>
<dbReference type="PANTHER" id="PTHR30347">
    <property type="entry name" value="POTASSIUM CHANNEL RELATED"/>
    <property type="match status" value="1"/>
</dbReference>